<keyword evidence="2" id="KW-0812">Transmembrane</keyword>
<reference evidence="3 4" key="1">
    <citation type="submission" date="2023-07" db="EMBL/GenBank/DDBJ databases">
        <title>Sequencing the genomes of 1000 actinobacteria strains.</title>
        <authorList>
            <person name="Klenk H.-P."/>
        </authorList>
    </citation>
    <scope>NUCLEOTIDE SEQUENCE [LARGE SCALE GENOMIC DNA]</scope>
    <source>
        <strain evidence="3 4">DSM 44388</strain>
    </source>
</reference>
<proteinExistence type="predicted"/>
<sequence>MSQQENSRRPSPADTARDRLLERIGQRREEVEAYLAEKRPLVKRLQRITVLSSAVSAVAAAGPGIGGSALTDTLEDFFGLPASLEIWRVLCLVAMLLAGAAAFSARTLGSDELTQGIVGATALSKELEDLATLVEFGQVDVDAAVELLRGISARVPVPG</sequence>
<dbReference type="EMBL" id="JAUSQZ010000001">
    <property type="protein sequence ID" value="MDP9830945.1"/>
    <property type="molecule type" value="Genomic_DNA"/>
</dbReference>
<keyword evidence="4" id="KW-1185">Reference proteome</keyword>
<protein>
    <recommendedName>
        <fullName evidence="5">Superfamily III holin-X</fullName>
    </recommendedName>
</protein>
<keyword evidence="2" id="KW-1133">Transmembrane helix</keyword>
<accession>A0ABT9PG53</accession>
<name>A0ABT9PG53_9ACTN</name>
<feature type="transmembrane region" description="Helical" evidence="2">
    <location>
        <begin position="86"/>
        <end position="105"/>
    </location>
</feature>
<evidence type="ECO:0000313" key="4">
    <source>
        <dbReference type="Proteomes" id="UP001235712"/>
    </source>
</evidence>
<feature type="region of interest" description="Disordered" evidence="1">
    <location>
        <begin position="1"/>
        <end position="20"/>
    </location>
</feature>
<dbReference type="Proteomes" id="UP001235712">
    <property type="component" value="Unassembled WGS sequence"/>
</dbReference>
<gene>
    <name evidence="3" type="ORF">J2S57_006694</name>
</gene>
<organism evidence="3 4">
    <name type="scientific">Kineosporia succinea</name>
    <dbReference type="NCBI Taxonomy" id="84632"/>
    <lineage>
        <taxon>Bacteria</taxon>
        <taxon>Bacillati</taxon>
        <taxon>Actinomycetota</taxon>
        <taxon>Actinomycetes</taxon>
        <taxon>Kineosporiales</taxon>
        <taxon>Kineosporiaceae</taxon>
        <taxon>Kineosporia</taxon>
    </lineage>
</organism>
<dbReference type="RefSeq" id="WP_307250238.1">
    <property type="nucleotide sequence ID" value="NZ_JAUSQZ010000001.1"/>
</dbReference>
<evidence type="ECO:0000256" key="2">
    <source>
        <dbReference type="SAM" id="Phobius"/>
    </source>
</evidence>
<keyword evidence="2" id="KW-0472">Membrane</keyword>
<evidence type="ECO:0000313" key="3">
    <source>
        <dbReference type="EMBL" id="MDP9830945.1"/>
    </source>
</evidence>
<evidence type="ECO:0008006" key="5">
    <source>
        <dbReference type="Google" id="ProtNLM"/>
    </source>
</evidence>
<feature type="transmembrane region" description="Helical" evidence="2">
    <location>
        <begin position="48"/>
        <end position="66"/>
    </location>
</feature>
<comment type="caution">
    <text evidence="3">The sequence shown here is derived from an EMBL/GenBank/DDBJ whole genome shotgun (WGS) entry which is preliminary data.</text>
</comment>
<evidence type="ECO:0000256" key="1">
    <source>
        <dbReference type="SAM" id="MobiDB-lite"/>
    </source>
</evidence>